<dbReference type="PROSITE" id="PS00463">
    <property type="entry name" value="ZN2_CY6_FUNGAL_1"/>
    <property type="match status" value="1"/>
</dbReference>
<dbReference type="STRING" id="1071383.J7R1D4"/>
<dbReference type="PROSITE" id="PS50048">
    <property type="entry name" value="ZN2_CY6_FUNGAL_2"/>
    <property type="match status" value="1"/>
</dbReference>
<evidence type="ECO:0000256" key="5">
    <source>
        <dbReference type="ARBA" id="ARBA00023015"/>
    </source>
</evidence>
<dbReference type="InterPro" id="IPR001138">
    <property type="entry name" value="Zn2Cys6_DnaBD"/>
</dbReference>
<dbReference type="InterPro" id="IPR035965">
    <property type="entry name" value="PAS-like_dom_sf"/>
</dbReference>
<dbReference type="SUPFAM" id="SSF55785">
    <property type="entry name" value="PYP-like sensor domain (PAS domain)"/>
    <property type="match status" value="1"/>
</dbReference>
<evidence type="ECO:0000256" key="1">
    <source>
        <dbReference type="ARBA" id="ARBA00004123"/>
    </source>
</evidence>
<dbReference type="PANTHER" id="PTHR47659:SF8">
    <property type="entry name" value="GLUCOSE STARVATION MODULATOR PROTEIN 1"/>
    <property type="match status" value="1"/>
</dbReference>
<dbReference type="GeneID" id="34524265"/>
<dbReference type="AlphaFoldDB" id="J7R1D4"/>
<dbReference type="GO" id="GO:0005634">
    <property type="term" value="C:nucleus"/>
    <property type="evidence" value="ECO:0007669"/>
    <property type="project" value="UniProtKB-SubCell"/>
</dbReference>
<dbReference type="eggNOG" id="ENOG502R2ZP">
    <property type="taxonomic scope" value="Eukaryota"/>
</dbReference>
<dbReference type="OrthoDB" id="2538135at2759"/>
<dbReference type="InterPro" id="IPR050335">
    <property type="entry name" value="ERT1_acuK_gluconeogen_tf"/>
</dbReference>
<dbReference type="HOGENOM" id="CLU_010748_2_2_1"/>
<evidence type="ECO:0000256" key="8">
    <source>
        <dbReference type="ARBA" id="ARBA00023242"/>
    </source>
</evidence>
<dbReference type="SUPFAM" id="SSF57701">
    <property type="entry name" value="Zn2/Cys6 DNA-binding domain"/>
    <property type="match status" value="1"/>
</dbReference>
<evidence type="ECO:0000256" key="3">
    <source>
        <dbReference type="ARBA" id="ARBA00022723"/>
    </source>
</evidence>
<dbReference type="Pfam" id="PF00172">
    <property type="entry name" value="Zn_clus"/>
    <property type="match status" value="1"/>
</dbReference>
<keyword evidence="3" id="KW-0479">Metal-binding</keyword>
<sequence length="553" mass="62935">MTKKLPPEVKQVRKSISRACEFCRRKHIQCDTGRPCQNCIRRNIGHSCRDIKPRRKSKTGVKQNGTNIAPVAASLGSFSPEHTIRMKPNMSTPQQMMMLQQHGNYKCLPNIDQVTEDMSSEEFGSSSDISSSKTLASFKDANNIQTIGNNTNEANNNIEAINPPLCSVNPDVNYYPGNVDNTDSVGENVQLFDNPQSPMSPIFDSTWANDEYMKLKDLVSDSGATFSPMDLNPIDLHLEGLDIDRALQLDGPRDDRDIAGRNTSLRGSIVSTESNPRISNMQADSPIDRKRNNMSTPFISLNMLSDRDSVNTGVNSSSTNSLNLNNSTLGEKIELSPLKYRELVTTPEELFEKQYLIKTHNYHLAYQRLKRLFRDRYDAQPDGATVNELFRELLSDYVPKFIVLTLTMTEQDLFLQEVILQRSLLEYESMIQLVNCTPAAVWRRTGELCYLSNEWILLTGFSRQELLDGSKFIFEYWDDNSVLSYFELFHKYLAFEDVSEEMLSANRKFKRCRLKLKNGAYLTCAVCWTVQRDTFKVPVLVMGQFLPIFGDCL</sequence>
<gene>
    <name evidence="11" type="primary">KNAG0B01720</name>
    <name evidence="11" type="ordered locus">KNAG_0B01720</name>
</gene>
<reference evidence="11 12" key="1">
    <citation type="journal article" date="2011" name="Proc. Natl. Acad. Sci. U.S.A.">
        <title>Evolutionary erosion of yeast sex chromosomes by mating-type switching accidents.</title>
        <authorList>
            <person name="Gordon J.L."/>
            <person name="Armisen D."/>
            <person name="Proux-Wera E."/>
            <person name="Oheigeartaigh S.S."/>
            <person name="Byrne K.P."/>
            <person name="Wolfe K.H."/>
        </authorList>
    </citation>
    <scope>NUCLEOTIDE SEQUENCE [LARGE SCALE GENOMIC DNA]</scope>
    <source>
        <strain evidence="12">ATCC MYA-139 / BCRC 22969 / CBS 8797 / CCRC 22969 / KCTC 17520 / NBRC 10181 / NCYC 3082</strain>
    </source>
</reference>
<dbReference type="RefSeq" id="XP_022462861.1">
    <property type="nucleotide sequence ID" value="XM_022611454.1"/>
</dbReference>
<dbReference type="Gene3D" id="4.10.240.10">
    <property type="entry name" value="Zn(2)-C6 fungal-type DNA-binding domain"/>
    <property type="match status" value="1"/>
</dbReference>
<dbReference type="InterPro" id="IPR036864">
    <property type="entry name" value="Zn2-C6_fun-type_DNA-bd_sf"/>
</dbReference>
<proteinExistence type="inferred from homology"/>
<dbReference type="GO" id="GO:0009267">
    <property type="term" value="P:cellular response to starvation"/>
    <property type="evidence" value="ECO:0007669"/>
    <property type="project" value="TreeGrafter"/>
</dbReference>
<evidence type="ECO:0000256" key="7">
    <source>
        <dbReference type="ARBA" id="ARBA00023163"/>
    </source>
</evidence>
<keyword evidence="7" id="KW-0804">Transcription</keyword>
<evidence type="ECO:0000256" key="2">
    <source>
        <dbReference type="ARBA" id="ARBA00010855"/>
    </source>
</evidence>
<evidence type="ECO:0000259" key="10">
    <source>
        <dbReference type="PROSITE" id="PS50048"/>
    </source>
</evidence>
<evidence type="ECO:0000256" key="6">
    <source>
        <dbReference type="ARBA" id="ARBA00023125"/>
    </source>
</evidence>
<dbReference type="KEGG" id="kng:KNAG_0B01720"/>
<dbReference type="CDD" id="cd00067">
    <property type="entry name" value="GAL4"/>
    <property type="match status" value="1"/>
</dbReference>
<keyword evidence="12" id="KW-1185">Reference proteome</keyword>
<dbReference type="InterPro" id="IPR056751">
    <property type="entry name" value="PAS_13"/>
</dbReference>
<dbReference type="OMA" id="FCHEKHL"/>
<dbReference type="GO" id="GO:0000981">
    <property type="term" value="F:DNA-binding transcription factor activity, RNA polymerase II-specific"/>
    <property type="evidence" value="ECO:0007669"/>
    <property type="project" value="InterPro"/>
</dbReference>
<evidence type="ECO:0000256" key="4">
    <source>
        <dbReference type="ARBA" id="ARBA00022833"/>
    </source>
</evidence>
<organism evidence="11 12">
    <name type="scientific">Huiozyma naganishii (strain ATCC MYA-139 / BCRC 22969 / CBS 8797 / KCTC 17520 / NBRC 10181 / NCYC 3082 / Yp74L-3)</name>
    <name type="common">Yeast</name>
    <name type="synonym">Kazachstania naganishii</name>
    <dbReference type="NCBI Taxonomy" id="1071383"/>
    <lineage>
        <taxon>Eukaryota</taxon>
        <taxon>Fungi</taxon>
        <taxon>Dikarya</taxon>
        <taxon>Ascomycota</taxon>
        <taxon>Saccharomycotina</taxon>
        <taxon>Saccharomycetes</taxon>
        <taxon>Saccharomycetales</taxon>
        <taxon>Saccharomycetaceae</taxon>
        <taxon>Huiozyma</taxon>
    </lineage>
</organism>
<dbReference type="GO" id="GO:0000977">
    <property type="term" value="F:RNA polymerase II transcription regulatory region sequence-specific DNA binding"/>
    <property type="evidence" value="ECO:0007669"/>
    <property type="project" value="TreeGrafter"/>
</dbReference>
<evidence type="ECO:0000313" key="11">
    <source>
        <dbReference type="EMBL" id="CCK68615.1"/>
    </source>
</evidence>
<dbReference type="SMART" id="SM00066">
    <property type="entry name" value="GAL4"/>
    <property type="match status" value="1"/>
</dbReference>
<reference evidence="12" key="2">
    <citation type="submission" date="2012-08" db="EMBL/GenBank/DDBJ databases">
        <title>Genome sequence of Kazachstania naganishii.</title>
        <authorList>
            <person name="Gordon J.L."/>
            <person name="Armisen D."/>
            <person name="Proux-Wera E."/>
            <person name="OhEigeartaigh S.S."/>
            <person name="Byrne K.P."/>
            <person name="Wolfe K.H."/>
        </authorList>
    </citation>
    <scope>NUCLEOTIDE SEQUENCE [LARGE SCALE GENOMIC DNA]</scope>
    <source>
        <strain evidence="12">ATCC MYA-139 / BCRC 22969 / CBS 8797 / CCRC 22969 / KCTC 17520 / NBRC 10181 / NCYC 3082</strain>
    </source>
</reference>
<comment type="subcellular location">
    <subcellularLocation>
        <location evidence="1">Nucleus</location>
    </subcellularLocation>
</comment>
<dbReference type="PANTHER" id="PTHR47659">
    <property type="entry name" value="ZN(II)2CYS6 TRANSCRIPTION FACTOR (EUROFUNG)-RELATED"/>
    <property type="match status" value="1"/>
</dbReference>
<dbReference type="EMBL" id="HE978315">
    <property type="protein sequence ID" value="CCK68615.1"/>
    <property type="molecule type" value="Genomic_DNA"/>
</dbReference>
<evidence type="ECO:0000313" key="12">
    <source>
        <dbReference type="Proteomes" id="UP000006310"/>
    </source>
</evidence>
<protein>
    <recommendedName>
        <fullName evidence="9">Glucose starvation modulator protein 1</fullName>
    </recommendedName>
</protein>
<feature type="domain" description="Zn(2)-C6 fungal-type" evidence="10">
    <location>
        <begin position="19"/>
        <end position="50"/>
    </location>
</feature>
<name>J7R1D4_HUIN7</name>
<evidence type="ECO:0000256" key="9">
    <source>
        <dbReference type="ARBA" id="ARBA00039294"/>
    </source>
</evidence>
<dbReference type="Proteomes" id="UP000006310">
    <property type="component" value="Chromosome 2"/>
</dbReference>
<dbReference type="Pfam" id="PF24990">
    <property type="entry name" value="PAS_13"/>
    <property type="match status" value="2"/>
</dbReference>
<accession>J7R1D4</accession>
<dbReference type="GO" id="GO:0008270">
    <property type="term" value="F:zinc ion binding"/>
    <property type="evidence" value="ECO:0007669"/>
    <property type="project" value="InterPro"/>
</dbReference>
<keyword evidence="5" id="KW-0805">Transcription regulation</keyword>
<keyword evidence="4" id="KW-0862">Zinc</keyword>
<keyword evidence="6" id="KW-0238">DNA-binding</keyword>
<comment type="similarity">
    <text evidence="2">Belongs to the ERT1/acuK family.</text>
</comment>
<keyword evidence="8" id="KW-0539">Nucleus</keyword>